<reference evidence="1" key="1">
    <citation type="submission" date="2021-06" db="EMBL/GenBank/DDBJ databases">
        <authorList>
            <person name="Kallberg Y."/>
            <person name="Tangrot J."/>
            <person name="Rosling A."/>
        </authorList>
    </citation>
    <scope>NUCLEOTIDE SEQUENCE</scope>
    <source>
        <strain evidence="1">MA461A</strain>
    </source>
</reference>
<keyword evidence="2" id="KW-1185">Reference proteome</keyword>
<gene>
    <name evidence="1" type="ORF">RPERSI_LOCUS26553</name>
</gene>
<organism evidence="1 2">
    <name type="scientific">Racocetra persica</name>
    <dbReference type="NCBI Taxonomy" id="160502"/>
    <lineage>
        <taxon>Eukaryota</taxon>
        <taxon>Fungi</taxon>
        <taxon>Fungi incertae sedis</taxon>
        <taxon>Mucoromycota</taxon>
        <taxon>Glomeromycotina</taxon>
        <taxon>Glomeromycetes</taxon>
        <taxon>Diversisporales</taxon>
        <taxon>Gigasporaceae</taxon>
        <taxon>Racocetra</taxon>
    </lineage>
</organism>
<dbReference type="Proteomes" id="UP000789920">
    <property type="component" value="Unassembled WGS sequence"/>
</dbReference>
<sequence>YSKKEEHNTIIEETNNKSYKPKFDDPILDLIDSYFDKEFVDQKHKVERD</sequence>
<name>A0ACA9S7A8_9GLOM</name>
<dbReference type="EMBL" id="CAJVQC010090943">
    <property type="protein sequence ID" value="CAG8825706.1"/>
    <property type="molecule type" value="Genomic_DNA"/>
</dbReference>
<evidence type="ECO:0000313" key="1">
    <source>
        <dbReference type="EMBL" id="CAG8825706.1"/>
    </source>
</evidence>
<feature type="non-terminal residue" evidence="1">
    <location>
        <position position="49"/>
    </location>
</feature>
<protein>
    <submittedName>
        <fullName evidence="1">32253_t:CDS:1</fullName>
    </submittedName>
</protein>
<evidence type="ECO:0000313" key="2">
    <source>
        <dbReference type="Proteomes" id="UP000789920"/>
    </source>
</evidence>
<accession>A0ACA9S7A8</accession>
<feature type="non-terminal residue" evidence="1">
    <location>
        <position position="1"/>
    </location>
</feature>
<comment type="caution">
    <text evidence="1">The sequence shown here is derived from an EMBL/GenBank/DDBJ whole genome shotgun (WGS) entry which is preliminary data.</text>
</comment>
<proteinExistence type="predicted"/>